<keyword evidence="3" id="KW-0963">Cytoplasm</keyword>
<keyword evidence="13" id="KW-1185">Reference proteome</keyword>
<evidence type="ECO:0000256" key="2">
    <source>
        <dbReference type="ARBA" id="ARBA00004496"/>
    </source>
</evidence>
<evidence type="ECO:0000313" key="13">
    <source>
        <dbReference type="Proteomes" id="UP000472267"/>
    </source>
</evidence>
<dbReference type="Pfam" id="PF22544">
    <property type="entry name" value="HYDIN_VesB_CFA65-like_Ig"/>
    <property type="match status" value="1"/>
</dbReference>
<reference evidence="12" key="1">
    <citation type="submission" date="2019-06" db="EMBL/GenBank/DDBJ databases">
        <authorList>
            <consortium name="Wellcome Sanger Institute Data Sharing"/>
        </authorList>
    </citation>
    <scope>NUCLEOTIDE SEQUENCE [LARGE SCALE GENOMIC DNA]</scope>
</reference>
<dbReference type="Pfam" id="PF24291">
    <property type="entry name" value="Ig_CFAP65"/>
    <property type="match status" value="1"/>
</dbReference>
<dbReference type="InterPro" id="IPR008962">
    <property type="entry name" value="PapD-like_sf"/>
</dbReference>
<feature type="domain" description="CFAP65 fourth Ig-like" evidence="10">
    <location>
        <begin position="383"/>
        <end position="476"/>
    </location>
</feature>
<evidence type="ECO:0000256" key="4">
    <source>
        <dbReference type="ARBA" id="ARBA00022846"/>
    </source>
</evidence>
<dbReference type="InterPro" id="IPR053879">
    <property type="entry name" value="HYDIN_VesB_CFA65-like_Ig"/>
</dbReference>
<evidence type="ECO:0000259" key="8">
    <source>
        <dbReference type="Pfam" id="PF22544"/>
    </source>
</evidence>
<dbReference type="InterPro" id="IPR058536">
    <property type="entry name" value="Ig_CFAP65_4th"/>
</dbReference>
<feature type="domain" description="Cep192-like" evidence="7">
    <location>
        <begin position="157"/>
        <end position="226"/>
    </location>
</feature>
<dbReference type="InterPro" id="IPR013783">
    <property type="entry name" value="Ig-like_fold"/>
</dbReference>
<reference evidence="12" key="2">
    <citation type="submission" date="2025-08" db="UniProtKB">
        <authorList>
            <consortium name="Ensembl"/>
        </authorList>
    </citation>
    <scope>IDENTIFICATION</scope>
</reference>
<feature type="domain" description="HYDIN/VesB/CFA65-like Ig-like" evidence="8">
    <location>
        <begin position="272"/>
        <end position="369"/>
    </location>
</feature>
<evidence type="ECO:0000259" key="9">
    <source>
        <dbReference type="Pfam" id="PF24291"/>
    </source>
</evidence>
<dbReference type="Proteomes" id="UP000472267">
    <property type="component" value="Chromosome 16"/>
</dbReference>
<dbReference type="Pfam" id="PF24507">
    <property type="entry name" value="Ig_CFAP65_4th"/>
    <property type="match status" value="1"/>
</dbReference>
<sequence>MLPWKKKKKKKCFKRIFDMLHISHLLQLYLEQDAGIHHRKRDGKSRRQGSSQKSCRFLGVEICPELVWEDWDLGKEFTKTLVLKNIHNKLQKLHIRPPVSKFFSAMIPEMLVLSPGTSVSIPVTFMPLQRCDYEDSIEFCGKAGKFQIFLNATIPCHALEVPDSVMLPLCAVQHSTHTSFELKNASKLHTYYQWECTGAFQLSPEQGLLKPGQECPITVVFRPQEALVYQQLAYCRFGEEADKLESRCAVLLQALGIVFILRVALYEEQHNTSVLSFGSVAVGQSLGRYFDIFNPSPVPACFSLTRLSGGVPLFGSEFCCDITEGKVGPGESLRVTVTFSPAVVDAVSVEHLTLKCSGALSEPRLTLTGSCIGPEVSLSSTVVDFGCIEEGGSVEKTVELVNSSAAEAIYQWDIDCSGNGVFSILPASGTVLPHSRCTLKAVYRPTQPNAHRRKVACLVVHKDSVCIDLIGTCHSELQQPVILKPEHLVPDKLHWSHRQHFPNAGSAPLQDHSMNLDQEIFFLCARHLNRKSTVVTHPLKVLFILCSYSLVWTLTKDSSFSISPSSSHLAPLKSTSFRVSYHPKQPNSLHGAQLECFRLDVDKQLQYPFWCLTVRVIGHSFQSGKEHFIPRCSLKPPQVFPALSVTPYQTVLLKNEGDLPLTFCLDYSSIPALIESVLVVPSCGLIQPGHHQILALRTTPVEDCPTQTFNLQLQLNGANFTKVFGTPLRGEGRSDRQSFVFCPSVDASLACRKREQELIFVEPHAGELHPNESSVQTCCRLIEVPLLNNSPCPVSFLLSVKQTFKMFCFVLLALHLDLERGTISSLSTMQLRSTVRPHRRTRAYYMFPTLQVTDGWSSGSASILSKLRLWKLFSLDSFNEHLLSSPSPAELTFKTPTRHSSSPSTFTEAVLDFNFSSAPVHSEPTSVVLMLHNPGSIPVDWAFLFPEDQQIELEYWAMTGEFSSTELYQMKVQDNQLFSVSPRSATLLPGQKRAVHFSYSHNFTGVDRFPVVLKLSYGREILLNFQGVTVERDQPYLHFASTQHSFTSVYIEDCSPPRQVYEIHNGGAVPVHYEVDTGVLSQLQNDNFNHPVLCCLSPEGEVLPGKTAMLEFIFSPPEARMYQVCNETYCLLTECMHQHLRIVCVCVQALFLSEDSILLGDIPVNTTFSRIIFLTNVSHTDSLHYEWDLQQQINQQVQYMQA</sequence>
<name>A0A672IIW2_SALFA</name>
<dbReference type="AlphaFoldDB" id="A0A672IIW2"/>
<accession>A0A672IIW2</accession>
<evidence type="ECO:0000259" key="7">
    <source>
        <dbReference type="Pfam" id="PF22067"/>
    </source>
</evidence>
<evidence type="ECO:0000259" key="10">
    <source>
        <dbReference type="Pfam" id="PF24507"/>
    </source>
</evidence>
<proteinExistence type="predicted"/>
<dbReference type="InterPro" id="IPR056305">
    <property type="entry name" value="Ig_CFAP65_10th"/>
</dbReference>
<evidence type="ECO:0000259" key="11">
    <source>
        <dbReference type="Pfam" id="PF24816"/>
    </source>
</evidence>
<keyword evidence="5" id="KW-0969">Cilium</keyword>
<dbReference type="Pfam" id="PF22067">
    <property type="entry name" value="Cep192_D3"/>
    <property type="match status" value="1"/>
</dbReference>
<dbReference type="PANTHER" id="PTHR46127:SF1">
    <property type="entry name" value="CILIA- AND FLAGELLA-ASSOCIATED PROTEIN 65"/>
    <property type="match status" value="1"/>
</dbReference>
<dbReference type="GO" id="GO:0036126">
    <property type="term" value="C:sperm flagellum"/>
    <property type="evidence" value="ECO:0007669"/>
    <property type="project" value="TreeGrafter"/>
</dbReference>
<evidence type="ECO:0000256" key="6">
    <source>
        <dbReference type="ARBA" id="ARBA00023273"/>
    </source>
</evidence>
<gene>
    <name evidence="12" type="primary">cfap65</name>
</gene>
<dbReference type="Pfam" id="PF24771">
    <property type="entry name" value="Ig_CFAP74_1st"/>
    <property type="match status" value="1"/>
</dbReference>
<dbReference type="InterPro" id="IPR052614">
    <property type="entry name" value="CFAP65"/>
</dbReference>
<dbReference type="GO" id="GO:0005737">
    <property type="term" value="C:cytoplasm"/>
    <property type="evidence" value="ECO:0007669"/>
    <property type="project" value="UniProtKB-SubCell"/>
</dbReference>
<dbReference type="SUPFAM" id="SSF49354">
    <property type="entry name" value="PapD-like"/>
    <property type="match status" value="1"/>
</dbReference>
<evidence type="ECO:0000256" key="1">
    <source>
        <dbReference type="ARBA" id="ARBA00004230"/>
    </source>
</evidence>
<dbReference type="InterPro" id="IPR054089">
    <property type="entry name" value="Cep192-like_D3"/>
</dbReference>
<evidence type="ECO:0000313" key="12">
    <source>
        <dbReference type="Ensembl" id="ENSSFAP00005041027.1"/>
    </source>
</evidence>
<organism evidence="12 13">
    <name type="scientific">Salarias fasciatus</name>
    <name type="common">Jewelled blenny</name>
    <name type="synonym">Blennius fasciatus</name>
    <dbReference type="NCBI Taxonomy" id="181472"/>
    <lineage>
        <taxon>Eukaryota</taxon>
        <taxon>Metazoa</taxon>
        <taxon>Chordata</taxon>
        <taxon>Craniata</taxon>
        <taxon>Vertebrata</taxon>
        <taxon>Euteleostomi</taxon>
        <taxon>Actinopterygii</taxon>
        <taxon>Neopterygii</taxon>
        <taxon>Teleostei</taxon>
        <taxon>Neoteleostei</taxon>
        <taxon>Acanthomorphata</taxon>
        <taxon>Ovalentaria</taxon>
        <taxon>Blenniimorphae</taxon>
        <taxon>Blenniiformes</taxon>
        <taxon>Blennioidei</taxon>
        <taxon>Blenniidae</taxon>
        <taxon>Salariinae</taxon>
        <taxon>Salarias</taxon>
    </lineage>
</organism>
<dbReference type="InterPro" id="IPR056344">
    <property type="entry name" value="Ig_CFAP65-like_9th"/>
</dbReference>
<evidence type="ECO:0000256" key="5">
    <source>
        <dbReference type="ARBA" id="ARBA00023069"/>
    </source>
</evidence>
<evidence type="ECO:0000256" key="3">
    <source>
        <dbReference type="ARBA" id="ARBA00022490"/>
    </source>
</evidence>
<reference evidence="12" key="3">
    <citation type="submission" date="2025-09" db="UniProtKB">
        <authorList>
            <consortium name="Ensembl"/>
        </authorList>
    </citation>
    <scope>IDENTIFICATION</scope>
</reference>
<dbReference type="GO" id="GO:0007288">
    <property type="term" value="P:sperm axoneme assembly"/>
    <property type="evidence" value="ECO:0007669"/>
    <property type="project" value="TreeGrafter"/>
</dbReference>
<dbReference type="Gene3D" id="2.60.40.10">
    <property type="entry name" value="Immunoglobulins"/>
    <property type="match status" value="5"/>
</dbReference>
<dbReference type="PANTHER" id="PTHR46127">
    <property type="entry name" value="CILIA- AND FLAGELLA-ASSOCIATED PROTEIN 65"/>
    <property type="match status" value="1"/>
</dbReference>
<keyword evidence="6" id="KW-0966">Cell projection</keyword>
<dbReference type="Pfam" id="PF24816">
    <property type="entry name" value="Ig_CFAP65__9th"/>
    <property type="match status" value="1"/>
</dbReference>
<dbReference type="Ensembl" id="ENSSFAT00005042532.1">
    <property type="protein sequence ID" value="ENSSFAP00005041027.1"/>
    <property type="gene ID" value="ENSSFAG00005020404.1"/>
</dbReference>
<keyword evidence="4" id="KW-0282">Flagellum</keyword>
<protein>
    <submittedName>
        <fullName evidence="12">Si:ch1073-349o24.2</fullName>
    </submittedName>
</protein>
<feature type="domain" description="CFAP65-like ninth Ig-like" evidence="11">
    <location>
        <begin position="848"/>
        <end position="1027"/>
    </location>
</feature>
<feature type="domain" description="CFAP65 tenth Ig-like" evidence="9">
    <location>
        <begin position="1030"/>
        <end position="1124"/>
    </location>
</feature>
<comment type="subcellular location">
    <subcellularLocation>
        <location evidence="1">Cell projection</location>
        <location evidence="1">Cilium</location>
        <location evidence="1">Flagellum</location>
    </subcellularLocation>
    <subcellularLocation>
        <location evidence="2">Cytoplasm</location>
    </subcellularLocation>
</comment>